<evidence type="ECO:0000313" key="3">
    <source>
        <dbReference type="Proteomes" id="UP000039865"/>
    </source>
</evidence>
<dbReference type="AlphaFoldDB" id="A0A078BC95"/>
<dbReference type="Proteomes" id="UP000039865">
    <property type="component" value="Unassembled WGS sequence"/>
</dbReference>
<dbReference type="OrthoDB" id="10248735at2759"/>
<keyword evidence="3" id="KW-1185">Reference proteome</keyword>
<evidence type="ECO:0000256" key="1">
    <source>
        <dbReference type="SAM" id="MobiDB-lite"/>
    </source>
</evidence>
<accession>A0A078BC95</accession>
<protein>
    <submittedName>
        <fullName evidence="2">Uncharacterized protein</fullName>
    </submittedName>
</protein>
<organism evidence="2 3">
    <name type="scientific">Stylonychia lemnae</name>
    <name type="common">Ciliate</name>
    <dbReference type="NCBI Taxonomy" id="5949"/>
    <lineage>
        <taxon>Eukaryota</taxon>
        <taxon>Sar</taxon>
        <taxon>Alveolata</taxon>
        <taxon>Ciliophora</taxon>
        <taxon>Intramacronucleata</taxon>
        <taxon>Spirotrichea</taxon>
        <taxon>Stichotrichia</taxon>
        <taxon>Sporadotrichida</taxon>
        <taxon>Oxytrichidae</taxon>
        <taxon>Stylonychinae</taxon>
        <taxon>Stylonychia</taxon>
    </lineage>
</organism>
<dbReference type="InParanoid" id="A0A078BC95"/>
<gene>
    <name evidence="2" type="primary">Contig14534.g15486</name>
    <name evidence="2" type="ORF">STYLEM_20371</name>
</gene>
<evidence type="ECO:0000313" key="2">
    <source>
        <dbReference type="EMBL" id="CDW91218.1"/>
    </source>
</evidence>
<name>A0A078BC95_STYLE</name>
<feature type="region of interest" description="Disordered" evidence="1">
    <location>
        <begin position="505"/>
        <end position="534"/>
    </location>
</feature>
<reference evidence="2 3" key="1">
    <citation type="submission" date="2014-06" db="EMBL/GenBank/DDBJ databases">
        <authorList>
            <person name="Swart Estienne"/>
        </authorList>
    </citation>
    <scope>NUCLEOTIDE SEQUENCE [LARGE SCALE GENOMIC DNA]</scope>
    <source>
        <strain evidence="2 3">130c</strain>
    </source>
</reference>
<sequence length="578" mass="66207">MPSHVTSSQATSNTAKKNFVLKYDPENNKNNIFARKLNKEMPKQNEFFSENPLTKIMQPTDVTKSKRFVRDKLNISDIPGAQSDVYRKYRNIEGREYINSNDIAGAQPAQLKQNKPMTGPDYKLYTKDINPDKWQTKRMVDPLKPEYDVPTKSGRLMRIGQIEKSAPKVTISPQTKRLANYVGDIEGSRPKQFHSINDEQRANQGQSSKSSDFQIKPYQLTRNKDEIHNKDLKIHVQDQYSYLPQQNEKVGPPPNSHYARFQTYQTGQNPNQSNPIFENNQKHSTILNEQSPIITKSAYRQKYNSQVEPGENVYTLNKTYEPPSSLQQISLNQRLQDRVFSKRQSVNTYDLLQPQGIQPNVNSSSTQEINKIYFNSMQGSSTPKFHQSSDNLHQPMISESPQIQERLWSKGKYIGQEVDNQNSRINSQNGRISSIERSINMKKNFNENLFQKGILINSAQRSFINNGQNPQINPLNNEVTNVSADHSLMKRPIPMSRDQRLALKNPNNSFNPVTSQTNNYGQLSPYQNSGLQASNRSGMVSKNLLPPTTSKTYGNFLDNKQIDQMITQLKQQNMNPII</sequence>
<proteinExistence type="predicted"/>
<dbReference type="EMBL" id="CCKQ01019205">
    <property type="protein sequence ID" value="CDW91218.1"/>
    <property type="molecule type" value="Genomic_DNA"/>
</dbReference>